<dbReference type="Gene3D" id="1.10.1240.100">
    <property type="match status" value="1"/>
</dbReference>
<gene>
    <name evidence="10" type="ORF">SAMN05661086_01161</name>
</gene>
<evidence type="ECO:0000259" key="7">
    <source>
        <dbReference type="PROSITE" id="PS50075"/>
    </source>
</evidence>
<dbReference type="GO" id="GO:0005737">
    <property type="term" value="C:cytoplasm"/>
    <property type="evidence" value="ECO:0007669"/>
    <property type="project" value="TreeGrafter"/>
</dbReference>
<dbReference type="Proteomes" id="UP000199659">
    <property type="component" value="Unassembled WGS sequence"/>
</dbReference>
<dbReference type="PROSITE" id="PS52004">
    <property type="entry name" value="KS3_2"/>
    <property type="match status" value="1"/>
</dbReference>
<dbReference type="InterPro" id="IPR020841">
    <property type="entry name" value="PKS_Beta-ketoAc_synthase_dom"/>
</dbReference>
<evidence type="ECO:0000259" key="9">
    <source>
        <dbReference type="PROSITE" id="PS52019"/>
    </source>
</evidence>
<accession>A0A1I6ITA3</accession>
<evidence type="ECO:0000256" key="6">
    <source>
        <dbReference type="PROSITE-ProRule" id="PRU01363"/>
    </source>
</evidence>
<dbReference type="InterPro" id="IPR020807">
    <property type="entry name" value="PKS_DH"/>
</dbReference>
<dbReference type="SUPFAM" id="SSF53901">
    <property type="entry name" value="Thiolase-like"/>
    <property type="match status" value="1"/>
</dbReference>
<dbReference type="Pfam" id="PF00109">
    <property type="entry name" value="ketoacyl-synt"/>
    <property type="match status" value="1"/>
</dbReference>
<dbReference type="SMART" id="SM00822">
    <property type="entry name" value="PKS_KR"/>
    <property type="match status" value="1"/>
</dbReference>
<feature type="active site" description="Proton donor; for dehydratase activity" evidence="6">
    <location>
        <position position="881"/>
    </location>
</feature>
<dbReference type="GO" id="GO:0071770">
    <property type="term" value="P:DIM/DIP cell wall layer assembly"/>
    <property type="evidence" value="ECO:0007669"/>
    <property type="project" value="TreeGrafter"/>
</dbReference>
<dbReference type="InterPro" id="IPR018201">
    <property type="entry name" value="Ketoacyl_synth_AS"/>
</dbReference>
<evidence type="ECO:0000256" key="1">
    <source>
        <dbReference type="ARBA" id="ARBA00003299"/>
    </source>
</evidence>
<dbReference type="SMART" id="SM00825">
    <property type="entry name" value="PKS_KS"/>
    <property type="match status" value="1"/>
</dbReference>
<evidence type="ECO:0000256" key="4">
    <source>
        <dbReference type="ARBA" id="ARBA00022553"/>
    </source>
</evidence>
<dbReference type="InterPro" id="IPR050091">
    <property type="entry name" value="PKS_NRPS_Biosynth_Enz"/>
</dbReference>
<reference evidence="10 11" key="1">
    <citation type="submission" date="2016-10" db="EMBL/GenBank/DDBJ databases">
        <authorList>
            <person name="de Groot N.N."/>
        </authorList>
    </citation>
    <scope>NUCLEOTIDE SEQUENCE [LARGE SCALE GENOMIC DNA]</scope>
    <source>
        <strain evidence="10 11">743A</strain>
    </source>
</reference>
<keyword evidence="5" id="KW-0808">Transferase</keyword>
<dbReference type="Pfam" id="PF02801">
    <property type="entry name" value="Ketoacyl-synt_C"/>
    <property type="match status" value="1"/>
</dbReference>
<organism evidence="10 11">
    <name type="scientific">Anaeromicropila populeti</name>
    <dbReference type="NCBI Taxonomy" id="37658"/>
    <lineage>
        <taxon>Bacteria</taxon>
        <taxon>Bacillati</taxon>
        <taxon>Bacillota</taxon>
        <taxon>Clostridia</taxon>
        <taxon>Lachnospirales</taxon>
        <taxon>Lachnospiraceae</taxon>
        <taxon>Anaeromicropila</taxon>
    </lineage>
</organism>
<dbReference type="SUPFAM" id="SSF51735">
    <property type="entry name" value="NAD(P)-binding Rossmann-fold domains"/>
    <property type="match status" value="2"/>
</dbReference>
<dbReference type="SUPFAM" id="SSF47336">
    <property type="entry name" value="ACP-like"/>
    <property type="match status" value="1"/>
</dbReference>
<dbReference type="Gene3D" id="3.40.47.10">
    <property type="match status" value="1"/>
</dbReference>
<dbReference type="Pfam" id="PF08659">
    <property type="entry name" value="KR"/>
    <property type="match status" value="1"/>
</dbReference>
<keyword evidence="3" id="KW-0596">Phosphopantetheine</keyword>
<dbReference type="PROSITE" id="PS52019">
    <property type="entry name" value="PKS_MFAS_DH"/>
    <property type="match status" value="1"/>
</dbReference>
<evidence type="ECO:0000256" key="5">
    <source>
        <dbReference type="ARBA" id="ARBA00022679"/>
    </source>
</evidence>
<dbReference type="Pfam" id="PF21089">
    <property type="entry name" value="PKS_DH_N"/>
    <property type="match status" value="1"/>
</dbReference>
<dbReference type="PROSITE" id="PS00606">
    <property type="entry name" value="KS3_1"/>
    <property type="match status" value="1"/>
</dbReference>
<dbReference type="InterPro" id="IPR049900">
    <property type="entry name" value="PKS_mFAS_DH"/>
</dbReference>
<dbReference type="InterPro" id="IPR049490">
    <property type="entry name" value="C883_1060-like_KR_N"/>
</dbReference>
<dbReference type="GO" id="GO:0004312">
    <property type="term" value="F:fatty acid synthase activity"/>
    <property type="evidence" value="ECO:0007669"/>
    <property type="project" value="TreeGrafter"/>
</dbReference>
<evidence type="ECO:0000259" key="8">
    <source>
        <dbReference type="PROSITE" id="PS52004"/>
    </source>
</evidence>
<dbReference type="GO" id="GO:0006633">
    <property type="term" value="P:fatty acid biosynthetic process"/>
    <property type="evidence" value="ECO:0007669"/>
    <property type="project" value="InterPro"/>
</dbReference>
<dbReference type="InterPro" id="IPR014031">
    <property type="entry name" value="Ketoacyl_synth_C"/>
</dbReference>
<evidence type="ECO:0000256" key="3">
    <source>
        <dbReference type="ARBA" id="ARBA00022450"/>
    </source>
</evidence>
<dbReference type="PROSITE" id="PS00012">
    <property type="entry name" value="PHOSPHOPANTETHEINE"/>
    <property type="match status" value="1"/>
</dbReference>
<dbReference type="CDD" id="cd08953">
    <property type="entry name" value="KR_2_SDR_x"/>
    <property type="match status" value="1"/>
</dbReference>
<dbReference type="Pfam" id="PF22621">
    <property type="entry name" value="CurL-like_PKS_C"/>
    <property type="match status" value="1"/>
</dbReference>
<dbReference type="Pfam" id="PF00550">
    <property type="entry name" value="PP-binding"/>
    <property type="match status" value="1"/>
</dbReference>
<dbReference type="InterPro" id="IPR006162">
    <property type="entry name" value="Ppantetheine_attach_site"/>
</dbReference>
<dbReference type="EMBL" id="FOYZ01000003">
    <property type="protein sequence ID" value="SFR69965.1"/>
    <property type="molecule type" value="Genomic_DNA"/>
</dbReference>
<dbReference type="SMART" id="SM00826">
    <property type="entry name" value="PKS_DH"/>
    <property type="match status" value="1"/>
</dbReference>
<dbReference type="SMART" id="SM00823">
    <property type="entry name" value="PKS_PP"/>
    <property type="match status" value="1"/>
</dbReference>
<dbReference type="InterPro" id="IPR049552">
    <property type="entry name" value="PKS_DH_N"/>
</dbReference>
<dbReference type="GO" id="GO:0004315">
    <property type="term" value="F:3-oxoacyl-[acyl-carrier-protein] synthase activity"/>
    <property type="evidence" value="ECO:0007669"/>
    <property type="project" value="InterPro"/>
</dbReference>
<dbReference type="SMART" id="SM01294">
    <property type="entry name" value="PKS_PP_betabranch"/>
    <property type="match status" value="1"/>
</dbReference>
<dbReference type="OrthoDB" id="1983847at2"/>
<dbReference type="Gene3D" id="3.40.50.720">
    <property type="entry name" value="NAD(P)-binding Rossmann-like Domain"/>
    <property type="match status" value="1"/>
</dbReference>
<evidence type="ECO:0000256" key="2">
    <source>
        <dbReference type="ARBA" id="ARBA00004789"/>
    </source>
</evidence>
<dbReference type="CDD" id="cd00833">
    <property type="entry name" value="PKS"/>
    <property type="match status" value="1"/>
</dbReference>
<dbReference type="PROSITE" id="PS50075">
    <property type="entry name" value="CARRIER"/>
    <property type="match status" value="1"/>
</dbReference>
<feature type="domain" description="PKS/mFAS DH" evidence="9">
    <location>
        <begin position="681"/>
        <end position="962"/>
    </location>
</feature>
<dbReference type="InterPro" id="IPR014030">
    <property type="entry name" value="Ketoacyl_synth_N"/>
</dbReference>
<comment type="function">
    <text evidence="1">Involved in some intermediate steps for the synthesis of the antibiotic polyketide bacillaene which is involved in secondary metabolism.</text>
</comment>
<feature type="region of interest" description="N-terminal hotdog fold" evidence="6">
    <location>
        <begin position="681"/>
        <end position="805"/>
    </location>
</feature>
<feature type="domain" description="Carrier" evidence="7">
    <location>
        <begin position="1473"/>
        <end position="1548"/>
    </location>
</feature>
<sequence length="1587" mass="178526">MEAIKNYILEQVSKKLLTQQDALVMLQEMKNETGKFDEQIAVIGMACNLPESENYNEFWDNLIAERECLNYLPKAYTDYYRPTENPYYAEFLGSAPNDVKKNRLSKRSAYIKDSDCFDATFFNVPPREAKHIDPCHRMFMQTAWSALEDSGYGFDRIQGSNTGVFVGRDHNSSGLYKMLTENDTLSTVGSWESILASRLSYLFNLRGPAIVVDTACSSGLTAVHQACNALKNSDCEMAIAGGISIGGGASADSEDEDAKKDALDAVDSDDRTVRSFDKKSSGTVFGEGVVAFILKPLKAALRDGDHIHAVIRASAANNDGASNGITAPNPAAQESVIMKAWEKAGISPESVSYVETHGTGTLLGDPIEVKALNNAFRNYTSKKQFCGIGSVKSNMGHLVAASGCVGMMKVILSMENHMLPASINFEEPNPHINFIDSALYVVDKTLPWEQKDGKLKAGVSSFGFSGTNVHVIIEEAPDIAELEKTEQAHVLTLSAKVKWSLEQLVARYYRFLKKHDVEPYNLEDICFTENTGRGHYNYRLAVVFKDYSQLKDRIEALYYHGLETDEENEIYYGYYKIVSDKRTDRGEGEYTETEIRDININASRLTEQIVKEEVQRNDLLSELSRCYVCGGYIDWQKLYDGKSCRKVSLPTYPFEKIVYWGDVKESKVAEKNQSCCEKYNMPLLERCVVKSVHEDIYAVTFSLKKHWILREHIITGKNIIPGTAYIELGSEVASRYYDEMVEFRDLVFMTPLAVEPGEEVEAQIAVTKEANGIKFTVASRNKVIDGDKEWIIHAEGKAYPVEENPNEVVDISNIDQDETLSRFEIKLATLEDKDAIMNFGPRWHNVVHVYTSPDRLFVHAKLPDEYLDDMKEYRFHTSMLDSTINAGIQAVLEGVYLPFAFKSIKLLAPLPEEVYSLAVKKEKSNNNNETFTYDVWLMDCKGNVVVKIEDYTVKKVHKFNDYEEKPFYQIEWLPDTKQIVKDMKKRNVLVFRGDRLVTDKLLEQGKSAFESVIQVTLGENYQKVSENQYIVASEQDYEVLVDEIKDRGIDTVIHAATMDSCMDQVEIEAFEKEMNQSIYGLFYFTKALMTRKFKGNLDFVLLTEYAQRVTGQEKTIQPLNNAYLGFGKCMVQEYPNFKVRCIDIDEETASEVILDELLNSIYELKTALRNGKRYTECLSKLSSSTEGKKLIEIKDGCTIVTGGLGGLGLVMAKYFAQNGVKNICLISRKSSTTEVMDKIREIEHTGANVLVRSGDVSDFAQMKNIVEELKDAYGRINGLVHCAGIAGDGFIINKTMDTFATVIKPKIQGTKVLDTLLGEEELDFCILFSSMTTLLGGAGQSDYTAANSYLDSYAQYRRLSGKHAISINWSAWKETGMAVDYMVADEMVLFQSVSNQEAIEVMEEMISRNVSNIIPAEINYALFAHVSDSISIHLSDGIQKAVARQKKKQESLGAGKKKETDIKNIAIVGKGTEEYTQTEKTVAYIYAGVLDLTEIDVFESFNSMGGDSMISTEVLSILNKEFDNILDVSDMFSYPTVVEMAEYIDQKRNVDNSSKIENGQLTDMLKKFEEGDIDVEQMIDFFGEEKE</sequence>
<keyword evidence="11" id="KW-1185">Reference proteome</keyword>
<name>A0A1I6ITA3_9FIRM</name>
<dbReference type="PANTHER" id="PTHR43775">
    <property type="entry name" value="FATTY ACID SYNTHASE"/>
    <property type="match status" value="1"/>
</dbReference>
<dbReference type="InterPro" id="IPR036736">
    <property type="entry name" value="ACP-like_sf"/>
</dbReference>
<dbReference type="STRING" id="37658.SAMN05661086_01161"/>
<dbReference type="InterPro" id="IPR020806">
    <property type="entry name" value="PKS_PP-bd"/>
</dbReference>
<dbReference type="Pfam" id="PF14765">
    <property type="entry name" value="PS-DH"/>
    <property type="match status" value="1"/>
</dbReference>
<dbReference type="GO" id="GO:0005886">
    <property type="term" value="C:plasma membrane"/>
    <property type="evidence" value="ECO:0007669"/>
    <property type="project" value="TreeGrafter"/>
</dbReference>
<feature type="active site" description="Proton acceptor; for dehydratase activity" evidence="6">
    <location>
        <position position="712"/>
    </location>
</feature>
<dbReference type="Gene3D" id="1.10.1200.10">
    <property type="entry name" value="ACP-like"/>
    <property type="match status" value="1"/>
</dbReference>
<dbReference type="Gene3D" id="3.10.129.110">
    <property type="entry name" value="Polyketide synthase dehydratase"/>
    <property type="match status" value="1"/>
</dbReference>
<dbReference type="InterPro" id="IPR009081">
    <property type="entry name" value="PP-bd_ACP"/>
</dbReference>
<dbReference type="PANTHER" id="PTHR43775:SF37">
    <property type="entry name" value="SI:DKEY-61P9.11"/>
    <property type="match status" value="1"/>
</dbReference>
<dbReference type="InterPro" id="IPR016039">
    <property type="entry name" value="Thiolase-like"/>
</dbReference>
<comment type="pathway">
    <text evidence="2">Antibiotic biosynthesis; bacillaene biosynthesis.</text>
</comment>
<dbReference type="InterPro" id="IPR042104">
    <property type="entry name" value="PKS_dehydratase_sf"/>
</dbReference>
<dbReference type="Pfam" id="PF21394">
    <property type="entry name" value="Beta-ketacyl_N"/>
    <property type="match status" value="1"/>
</dbReference>
<dbReference type="UniPathway" id="UPA01003"/>
<keyword evidence="4" id="KW-0597">Phosphoprotein</keyword>
<dbReference type="InterPro" id="IPR057326">
    <property type="entry name" value="KR_dom"/>
</dbReference>
<dbReference type="RefSeq" id="WP_092559745.1">
    <property type="nucleotide sequence ID" value="NZ_FOYZ01000003.1"/>
</dbReference>
<evidence type="ECO:0000313" key="10">
    <source>
        <dbReference type="EMBL" id="SFR69965.1"/>
    </source>
</evidence>
<evidence type="ECO:0000313" key="11">
    <source>
        <dbReference type="Proteomes" id="UP000199659"/>
    </source>
</evidence>
<feature type="domain" description="Ketosynthase family 3 (KS3)" evidence="8">
    <location>
        <begin position="37"/>
        <end position="475"/>
    </location>
</feature>
<protein>
    <submittedName>
        <fullName evidence="10">Phosphopantetheine attachment site</fullName>
    </submittedName>
</protein>
<feature type="region of interest" description="C-terminal hotdog fold" evidence="6">
    <location>
        <begin position="819"/>
        <end position="962"/>
    </location>
</feature>
<dbReference type="InterPro" id="IPR049551">
    <property type="entry name" value="PKS_DH_C"/>
</dbReference>
<dbReference type="InterPro" id="IPR013968">
    <property type="entry name" value="PKS_KR"/>
</dbReference>
<dbReference type="GO" id="GO:0031177">
    <property type="term" value="F:phosphopantetheine binding"/>
    <property type="evidence" value="ECO:0007669"/>
    <property type="project" value="InterPro"/>
</dbReference>
<dbReference type="InterPro" id="IPR036291">
    <property type="entry name" value="NAD(P)-bd_dom_sf"/>
</dbReference>
<proteinExistence type="predicted"/>